<dbReference type="STRING" id="181874.A0A409WUN8"/>
<keyword evidence="2" id="KW-1185">Reference proteome</keyword>
<dbReference type="AlphaFoldDB" id="A0A409WUN8"/>
<sequence>SCVDGEPSATVERPPSIREFDPVARHTVASKSKLLQARINAMEREKGTSGVPAAVPQPVINVVLPDNIYGRVNARAAHSASGSQPVDGAAAPSTGLIPSGCEEGPNLDITTFCAIYNLPPSFLQKFHLGAITGTHAFAHLTPTDLAAEPMGFKIGEVIDLKRAISSWANGLATSSSYSGFF</sequence>
<gene>
    <name evidence="1" type="ORF">CVT24_012929</name>
</gene>
<feature type="non-terminal residue" evidence="1">
    <location>
        <position position="1"/>
    </location>
</feature>
<dbReference type="Proteomes" id="UP000284842">
    <property type="component" value="Unassembled WGS sequence"/>
</dbReference>
<dbReference type="EMBL" id="NHTK01005181">
    <property type="protein sequence ID" value="PPQ82245.1"/>
    <property type="molecule type" value="Genomic_DNA"/>
</dbReference>
<organism evidence="1 2">
    <name type="scientific">Panaeolus cyanescens</name>
    <dbReference type="NCBI Taxonomy" id="181874"/>
    <lineage>
        <taxon>Eukaryota</taxon>
        <taxon>Fungi</taxon>
        <taxon>Dikarya</taxon>
        <taxon>Basidiomycota</taxon>
        <taxon>Agaricomycotina</taxon>
        <taxon>Agaricomycetes</taxon>
        <taxon>Agaricomycetidae</taxon>
        <taxon>Agaricales</taxon>
        <taxon>Agaricineae</taxon>
        <taxon>Galeropsidaceae</taxon>
        <taxon>Panaeolus</taxon>
    </lineage>
</organism>
<evidence type="ECO:0000313" key="2">
    <source>
        <dbReference type="Proteomes" id="UP000284842"/>
    </source>
</evidence>
<dbReference type="OrthoDB" id="3063862at2759"/>
<evidence type="ECO:0000313" key="1">
    <source>
        <dbReference type="EMBL" id="PPQ82245.1"/>
    </source>
</evidence>
<proteinExistence type="predicted"/>
<protein>
    <recommendedName>
        <fullName evidence="3">SAM domain-containing protein</fullName>
    </recommendedName>
</protein>
<name>A0A409WUN8_9AGAR</name>
<dbReference type="InParanoid" id="A0A409WUN8"/>
<reference evidence="1 2" key="1">
    <citation type="journal article" date="2018" name="Evol. Lett.">
        <title>Horizontal gene cluster transfer increased hallucinogenic mushroom diversity.</title>
        <authorList>
            <person name="Reynolds H.T."/>
            <person name="Vijayakumar V."/>
            <person name="Gluck-Thaler E."/>
            <person name="Korotkin H.B."/>
            <person name="Matheny P.B."/>
            <person name="Slot J.C."/>
        </authorList>
    </citation>
    <scope>NUCLEOTIDE SEQUENCE [LARGE SCALE GENOMIC DNA]</scope>
    <source>
        <strain evidence="1 2">2629</strain>
    </source>
</reference>
<evidence type="ECO:0008006" key="3">
    <source>
        <dbReference type="Google" id="ProtNLM"/>
    </source>
</evidence>
<accession>A0A409WUN8</accession>
<comment type="caution">
    <text evidence="1">The sequence shown here is derived from an EMBL/GenBank/DDBJ whole genome shotgun (WGS) entry which is preliminary data.</text>
</comment>